<dbReference type="AlphaFoldDB" id="A0AAW9QMA8"/>
<dbReference type="SUPFAM" id="SSF50331">
    <property type="entry name" value="MOP-like"/>
    <property type="match status" value="1"/>
</dbReference>
<dbReference type="RefSeq" id="WP_332863739.1">
    <property type="nucleotide sequence ID" value="NZ_JBAFSM010000005.1"/>
</dbReference>
<dbReference type="Pfam" id="PF03459">
    <property type="entry name" value="TOBE"/>
    <property type="match status" value="1"/>
</dbReference>
<proteinExistence type="predicted"/>
<gene>
    <name evidence="4" type="ORF">V0288_04065</name>
</gene>
<comment type="caution">
    <text evidence="4">The sequence shown here is derived from an EMBL/GenBank/DDBJ whole genome shotgun (WGS) entry which is preliminary data.</text>
</comment>
<dbReference type="GO" id="GO:0015689">
    <property type="term" value="P:molybdate ion transport"/>
    <property type="evidence" value="ECO:0007669"/>
    <property type="project" value="InterPro"/>
</dbReference>
<feature type="domain" description="Mop" evidence="3">
    <location>
        <begin position="75"/>
        <end position="141"/>
    </location>
</feature>
<dbReference type="InterPro" id="IPR008995">
    <property type="entry name" value="Mo/tungstate-bd_C_term_dom"/>
</dbReference>
<keyword evidence="1 2" id="KW-0500">Molybdenum</keyword>
<protein>
    <submittedName>
        <fullName evidence="4">Molybdopterin-binding protein</fullName>
    </submittedName>
</protein>
<evidence type="ECO:0000313" key="5">
    <source>
        <dbReference type="Proteomes" id="UP001328733"/>
    </source>
</evidence>
<dbReference type="Proteomes" id="UP001328733">
    <property type="component" value="Unassembled WGS sequence"/>
</dbReference>
<dbReference type="NCBIfam" id="TIGR00638">
    <property type="entry name" value="Mop"/>
    <property type="match status" value="1"/>
</dbReference>
<organism evidence="4 5">
    <name type="scientific">Pannus brasiliensis CCIBt3594</name>
    <dbReference type="NCBI Taxonomy" id="1427578"/>
    <lineage>
        <taxon>Bacteria</taxon>
        <taxon>Bacillati</taxon>
        <taxon>Cyanobacteriota</taxon>
        <taxon>Cyanophyceae</taxon>
        <taxon>Oscillatoriophycideae</taxon>
        <taxon>Chroococcales</taxon>
        <taxon>Microcystaceae</taxon>
        <taxon>Pannus</taxon>
    </lineage>
</organism>
<reference evidence="4 5" key="1">
    <citation type="submission" date="2024-01" db="EMBL/GenBank/DDBJ databases">
        <title>Genomic insights into the taxonomy and metabolism of the cyanobacterium Pannus brasiliensis CCIBt3594.</title>
        <authorList>
            <person name="Machado M."/>
            <person name="Botero N.B."/>
            <person name="Andreote A.P.D."/>
            <person name="Feitosa A.M.T."/>
            <person name="Popin R."/>
            <person name="Sivonen K."/>
            <person name="Fiore M.F."/>
        </authorList>
    </citation>
    <scope>NUCLEOTIDE SEQUENCE [LARGE SCALE GENOMIC DNA]</scope>
    <source>
        <strain evidence="4 5">CCIBt3594</strain>
    </source>
</reference>
<accession>A0AAW9QMA8</accession>
<dbReference type="Gene3D" id="2.40.50.100">
    <property type="match status" value="1"/>
</dbReference>
<keyword evidence="5" id="KW-1185">Reference proteome</keyword>
<dbReference type="EMBL" id="JBAFSM010000005">
    <property type="protein sequence ID" value="MEG3436285.1"/>
    <property type="molecule type" value="Genomic_DNA"/>
</dbReference>
<dbReference type="InterPro" id="IPR005116">
    <property type="entry name" value="Transp-assoc_OB_typ1"/>
</dbReference>
<evidence type="ECO:0000256" key="2">
    <source>
        <dbReference type="PROSITE-ProRule" id="PRU01213"/>
    </source>
</evidence>
<evidence type="ECO:0000256" key="1">
    <source>
        <dbReference type="ARBA" id="ARBA00022505"/>
    </source>
</evidence>
<dbReference type="PROSITE" id="PS51866">
    <property type="entry name" value="MOP"/>
    <property type="match status" value="1"/>
</dbReference>
<evidence type="ECO:0000313" key="4">
    <source>
        <dbReference type="EMBL" id="MEG3436285.1"/>
    </source>
</evidence>
<dbReference type="InterPro" id="IPR004606">
    <property type="entry name" value="Mop_domain"/>
</dbReference>
<sequence length="142" mass="15571">MPRKEQGWITFQSTEEERKLLEEYCQQAGRTKTEILRELVRSLGNAPSPDSPIAFPPKPARVQLLKGDADLKAMRLSARNVLKGQIRRIIMGPVDTEVSIALAPGVEIASVITTASAEQLGLRVKQTVYAVIKSSSVTLVES</sequence>
<name>A0AAW9QMA8_9CHRO</name>
<evidence type="ECO:0000259" key="3">
    <source>
        <dbReference type="PROSITE" id="PS51866"/>
    </source>
</evidence>